<comment type="caution">
    <text evidence="1">The sequence shown here is derived from an EMBL/GenBank/DDBJ whole genome shotgun (WGS) entry which is preliminary data.</text>
</comment>
<evidence type="ECO:0000313" key="2">
    <source>
        <dbReference type="Proteomes" id="UP001165960"/>
    </source>
</evidence>
<keyword evidence="2" id="KW-1185">Reference proteome</keyword>
<accession>A0ACC2TDQ1</accession>
<protein>
    <submittedName>
        <fullName evidence="1">PHO85 cyclin-1</fullName>
    </submittedName>
</protein>
<organism evidence="1 2">
    <name type="scientific">Entomophthora muscae</name>
    <dbReference type="NCBI Taxonomy" id="34485"/>
    <lineage>
        <taxon>Eukaryota</taxon>
        <taxon>Fungi</taxon>
        <taxon>Fungi incertae sedis</taxon>
        <taxon>Zoopagomycota</taxon>
        <taxon>Entomophthoromycotina</taxon>
        <taxon>Entomophthoromycetes</taxon>
        <taxon>Entomophthorales</taxon>
        <taxon>Entomophthoraceae</taxon>
        <taxon>Entomophthora</taxon>
    </lineage>
</organism>
<reference evidence="1" key="1">
    <citation type="submission" date="2022-04" db="EMBL/GenBank/DDBJ databases">
        <title>Genome of the entomopathogenic fungus Entomophthora muscae.</title>
        <authorList>
            <person name="Elya C."/>
            <person name="Lovett B.R."/>
            <person name="Lee E."/>
            <person name="Macias A.M."/>
            <person name="Hajek A.E."/>
            <person name="De Bivort B.L."/>
            <person name="Kasson M.T."/>
            <person name="De Fine Licht H.H."/>
            <person name="Stajich J.E."/>
        </authorList>
    </citation>
    <scope>NUCLEOTIDE SEQUENCE</scope>
    <source>
        <strain evidence="1">Berkeley</strain>
    </source>
</reference>
<proteinExistence type="predicted"/>
<dbReference type="Proteomes" id="UP001165960">
    <property type="component" value="Unassembled WGS sequence"/>
</dbReference>
<name>A0ACC2TDQ1_9FUNG</name>
<sequence>MDQSFKQFLTLPVTRDFVAILAWKVGVVVGQPATTAPLPSLTAFARSVIVNSRIQPSTLFGAMVYLERLGTRFTKLVASHPCAPHRVLLASLVLAGKFLNDSSPKNRHWATYSQLFTVKDVNLMEHQFLTYLNYSLKISSKELLTQYESFRHLPHSPPPSPKHFVPKAHFIMCYIPSLPQKTPRQHPRSLKHYAPKRHPYLLNPKCTNKSINQ</sequence>
<dbReference type="EMBL" id="QTSX02002979">
    <property type="protein sequence ID" value="KAJ9072657.1"/>
    <property type="molecule type" value="Genomic_DNA"/>
</dbReference>
<gene>
    <name evidence="1" type="primary">PCL1_6</name>
    <name evidence="1" type="ORF">DSO57_1025097</name>
</gene>
<evidence type="ECO:0000313" key="1">
    <source>
        <dbReference type="EMBL" id="KAJ9072657.1"/>
    </source>
</evidence>